<keyword evidence="2" id="KW-0238">DNA-binding</keyword>
<dbReference type="PROSITE" id="PS00041">
    <property type="entry name" value="HTH_ARAC_FAMILY_1"/>
    <property type="match status" value="1"/>
</dbReference>
<evidence type="ECO:0000313" key="6">
    <source>
        <dbReference type="Proteomes" id="UP001597180"/>
    </source>
</evidence>
<dbReference type="Proteomes" id="UP001597180">
    <property type="component" value="Unassembled WGS sequence"/>
</dbReference>
<evidence type="ECO:0000256" key="2">
    <source>
        <dbReference type="ARBA" id="ARBA00023125"/>
    </source>
</evidence>
<dbReference type="InterPro" id="IPR011051">
    <property type="entry name" value="RmlC_Cupin_sf"/>
</dbReference>
<dbReference type="SUPFAM" id="SSF46689">
    <property type="entry name" value="Homeodomain-like"/>
    <property type="match status" value="2"/>
</dbReference>
<evidence type="ECO:0000256" key="3">
    <source>
        <dbReference type="ARBA" id="ARBA00023163"/>
    </source>
</evidence>
<evidence type="ECO:0000256" key="1">
    <source>
        <dbReference type="ARBA" id="ARBA00023015"/>
    </source>
</evidence>
<dbReference type="SUPFAM" id="SSF51182">
    <property type="entry name" value="RmlC-like cupins"/>
    <property type="match status" value="1"/>
</dbReference>
<accession>A0ABW3UYK3</accession>
<dbReference type="InterPro" id="IPR009057">
    <property type="entry name" value="Homeodomain-like_sf"/>
</dbReference>
<dbReference type="PANTHER" id="PTHR43280">
    <property type="entry name" value="ARAC-FAMILY TRANSCRIPTIONAL REGULATOR"/>
    <property type="match status" value="1"/>
</dbReference>
<dbReference type="InterPro" id="IPR003313">
    <property type="entry name" value="AraC-bd"/>
</dbReference>
<dbReference type="Gene3D" id="1.10.10.60">
    <property type="entry name" value="Homeodomain-like"/>
    <property type="match status" value="2"/>
</dbReference>
<dbReference type="InterPro" id="IPR018062">
    <property type="entry name" value="HTH_AraC-typ_CS"/>
</dbReference>
<keyword evidence="6" id="KW-1185">Reference proteome</keyword>
<dbReference type="Gene3D" id="2.60.120.10">
    <property type="entry name" value="Jelly Rolls"/>
    <property type="match status" value="1"/>
</dbReference>
<dbReference type="EMBL" id="JBHTLU010000058">
    <property type="protein sequence ID" value="MFD1225389.1"/>
    <property type="molecule type" value="Genomic_DNA"/>
</dbReference>
<dbReference type="SMART" id="SM00342">
    <property type="entry name" value="HTH_ARAC"/>
    <property type="match status" value="1"/>
</dbReference>
<dbReference type="PANTHER" id="PTHR43280:SF2">
    <property type="entry name" value="HTH-TYPE TRANSCRIPTIONAL REGULATOR EXSA"/>
    <property type="match status" value="1"/>
</dbReference>
<dbReference type="InterPro" id="IPR014710">
    <property type="entry name" value="RmlC-like_jellyroll"/>
</dbReference>
<dbReference type="CDD" id="cd02208">
    <property type="entry name" value="cupin_RmlC-like"/>
    <property type="match status" value="1"/>
</dbReference>
<dbReference type="InterPro" id="IPR020449">
    <property type="entry name" value="Tscrpt_reg_AraC-type_HTH"/>
</dbReference>
<dbReference type="PRINTS" id="PR00032">
    <property type="entry name" value="HTHARAC"/>
</dbReference>
<evidence type="ECO:0000259" key="4">
    <source>
        <dbReference type="PROSITE" id="PS01124"/>
    </source>
</evidence>
<proteinExistence type="predicted"/>
<gene>
    <name evidence="5" type="ORF">ACFQ4B_35440</name>
</gene>
<dbReference type="PROSITE" id="PS01124">
    <property type="entry name" value="HTH_ARAC_FAMILY_2"/>
    <property type="match status" value="1"/>
</dbReference>
<dbReference type="Pfam" id="PF02311">
    <property type="entry name" value="AraC_binding"/>
    <property type="match status" value="1"/>
</dbReference>
<reference evidence="6" key="1">
    <citation type="journal article" date="2019" name="Int. J. Syst. Evol. Microbiol.">
        <title>The Global Catalogue of Microorganisms (GCM) 10K type strain sequencing project: providing services to taxonomists for standard genome sequencing and annotation.</title>
        <authorList>
            <consortium name="The Broad Institute Genomics Platform"/>
            <consortium name="The Broad Institute Genome Sequencing Center for Infectious Disease"/>
            <person name="Wu L."/>
            <person name="Ma J."/>
        </authorList>
    </citation>
    <scope>NUCLEOTIDE SEQUENCE [LARGE SCALE GENOMIC DNA]</scope>
    <source>
        <strain evidence="6">CCUG 53270</strain>
    </source>
</reference>
<organism evidence="5 6">
    <name type="scientific">Paenibacillus vulneris</name>
    <dbReference type="NCBI Taxonomy" id="1133364"/>
    <lineage>
        <taxon>Bacteria</taxon>
        <taxon>Bacillati</taxon>
        <taxon>Bacillota</taxon>
        <taxon>Bacilli</taxon>
        <taxon>Bacillales</taxon>
        <taxon>Paenibacillaceae</taxon>
        <taxon>Paenibacillus</taxon>
    </lineage>
</organism>
<keyword evidence="1" id="KW-0805">Transcription regulation</keyword>
<keyword evidence="3" id="KW-0804">Transcription</keyword>
<feature type="domain" description="HTH araC/xylS-type" evidence="4">
    <location>
        <begin position="189"/>
        <end position="287"/>
    </location>
</feature>
<evidence type="ECO:0000313" key="5">
    <source>
        <dbReference type="EMBL" id="MFD1225389.1"/>
    </source>
</evidence>
<dbReference type="Pfam" id="PF12833">
    <property type="entry name" value="HTH_18"/>
    <property type="match status" value="1"/>
</dbReference>
<protein>
    <submittedName>
        <fullName evidence="5">Helix-turn-helix domain-containing protein</fullName>
    </submittedName>
</protein>
<dbReference type="RefSeq" id="WP_079913110.1">
    <property type="nucleotide sequence ID" value="NZ_BAABJG010000052.1"/>
</dbReference>
<dbReference type="InterPro" id="IPR018060">
    <property type="entry name" value="HTH_AraC"/>
</dbReference>
<name>A0ABW3UYK3_9BACL</name>
<comment type="caution">
    <text evidence="5">The sequence shown here is derived from an EMBL/GenBank/DDBJ whole genome shotgun (WGS) entry which is preliminary data.</text>
</comment>
<sequence length="291" mass="34488">MNKLFEPVYLDQSSLFWDYRIRIEHGYKGYYHWHQICEFVLVHEGQGTIVVNQQAYDIKRGMFFFFPPYQLHQVYADVSVSHPYLRSIFYADPLLIEKQLSSFPRRQTRFTDLWKGAAPSLGFDLKDKAQEMERIFEQYDQAYRCGRGEELEEITLLFLQIINLLPLSDVPNDGKQPMLKNGGAGRYSETIMRWIEEHYHEEVSLELLAEELHLSPNYISRVFRQETGSGIKDYLTARRIKQACRLLETTNRPVEQIGYEVGFDNHSYFIQLFKRVVGATPLQYRFSRTRR</sequence>